<accession>A0AAW0A4A1</accession>
<name>A0AAW0A4A1_9AGAR</name>
<dbReference type="Proteomes" id="UP001362999">
    <property type="component" value="Unassembled WGS sequence"/>
</dbReference>
<gene>
    <name evidence="2" type="ORF">R3P38DRAFT_2797690</name>
</gene>
<feature type="compositionally biased region" description="Basic and acidic residues" evidence="1">
    <location>
        <begin position="62"/>
        <end position="75"/>
    </location>
</feature>
<proteinExistence type="predicted"/>
<sequence>MTALLEGIMDADGGGALLERATDEELTTELERAPALDDATMLLELSAEKTAAILLELAAKEDARKTDELDPDRKTRYPTGTGPDGRVKVKDEDAELARIEDERIHGDATCGDGELTRIEENRVVLMERVEEVELLGRVEEERELLARQQTTKKPRCWNVANRKAETCAADGVTNGNGNKDRATRSMRVIFHCGEEGYWNEDIWIPKNVQVKQRRITTGSRYETEFRTRPPRRHGQHPGFPLLNRNYPSRFFRNLEIVRRYLGPKQQKRALIKHKHDLPYLREGEGYIYWTAQLPDEVMWIGAVQVERRLLVERVIHLELAARGFQRVKFVDPCACGHRHREYVYLGEGSLSDMENIMRQCLREVGEPDAQIVCVAKLYAPADEEPHMLGNDADIG</sequence>
<dbReference type="EMBL" id="JAWWNJ010000089">
    <property type="protein sequence ID" value="KAK7000450.1"/>
    <property type="molecule type" value="Genomic_DNA"/>
</dbReference>
<organism evidence="2 3">
    <name type="scientific">Favolaschia claudopus</name>
    <dbReference type="NCBI Taxonomy" id="2862362"/>
    <lineage>
        <taxon>Eukaryota</taxon>
        <taxon>Fungi</taxon>
        <taxon>Dikarya</taxon>
        <taxon>Basidiomycota</taxon>
        <taxon>Agaricomycotina</taxon>
        <taxon>Agaricomycetes</taxon>
        <taxon>Agaricomycetidae</taxon>
        <taxon>Agaricales</taxon>
        <taxon>Marasmiineae</taxon>
        <taxon>Mycenaceae</taxon>
        <taxon>Favolaschia</taxon>
    </lineage>
</organism>
<comment type="caution">
    <text evidence="2">The sequence shown here is derived from an EMBL/GenBank/DDBJ whole genome shotgun (WGS) entry which is preliminary data.</text>
</comment>
<dbReference type="AlphaFoldDB" id="A0AAW0A4A1"/>
<protein>
    <submittedName>
        <fullName evidence="2">Uncharacterized protein</fullName>
    </submittedName>
</protein>
<feature type="region of interest" description="Disordered" evidence="1">
    <location>
        <begin position="62"/>
        <end position="87"/>
    </location>
</feature>
<evidence type="ECO:0000256" key="1">
    <source>
        <dbReference type="SAM" id="MobiDB-lite"/>
    </source>
</evidence>
<reference evidence="2 3" key="1">
    <citation type="journal article" date="2024" name="J Genomics">
        <title>Draft genome sequencing and assembly of Favolaschia claudopus CIRM-BRFM 2984 isolated from oak limbs.</title>
        <authorList>
            <person name="Navarro D."/>
            <person name="Drula E."/>
            <person name="Chaduli D."/>
            <person name="Cazenave R."/>
            <person name="Ahrendt S."/>
            <person name="Wang J."/>
            <person name="Lipzen A."/>
            <person name="Daum C."/>
            <person name="Barry K."/>
            <person name="Grigoriev I.V."/>
            <person name="Favel A."/>
            <person name="Rosso M.N."/>
            <person name="Martin F."/>
        </authorList>
    </citation>
    <scope>NUCLEOTIDE SEQUENCE [LARGE SCALE GENOMIC DNA]</scope>
    <source>
        <strain evidence="2 3">CIRM-BRFM 2984</strain>
    </source>
</reference>
<keyword evidence="3" id="KW-1185">Reference proteome</keyword>
<evidence type="ECO:0000313" key="2">
    <source>
        <dbReference type="EMBL" id="KAK7000450.1"/>
    </source>
</evidence>
<evidence type="ECO:0000313" key="3">
    <source>
        <dbReference type="Proteomes" id="UP001362999"/>
    </source>
</evidence>